<dbReference type="InterPro" id="IPR015943">
    <property type="entry name" value="WD40/YVTN_repeat-like_dom_sf"/>
</dbReference>
<dbReference type="NCBIfam" id="TIGR04183">
    <property type="entry name" value="Por_Secre_tail"/>
    <property type="match status" value="1"/>
</dbReference>
<accession>A0ABT9B6Y8</accession>
<gene>
    <name evidence="3" type="ORF">Q5H93_04480</name>
</gene>
<dbReference type="EMBL" id="JAUQSY010000002">
    <property type="protein sequence ID" value="MDO7873980.1"/>
    <property type="molecule type" value="Genomic_DNA"/>
</dbReference>
<dbReference type="Pfam" id="PF18962">
    <property type="entry name" value="Por_Secre_tail"/>
    <property type="match status" value="1"/>
</dbReference>
<dbReference type="RefSeq" id="WP_305005292.1">
    <property type="nucleotide sequence ID" value="NZ_JAUQSY010000002.1"/>
</dbReference>
<dbReference type="SUPFAM" id="SSF50939">
    <property type="entry name" value="Sialidases"/>
    <property type="match status" value="1"/>
</dbReference>
<evidence type="ECO:0000259" key="2">
    <source>
        <dbReference type="Pfam" id="PF18962"/>
    </source>
</evidence>
<feature type="signal peptide" evidence="1">
    <location>
        <begin position="1"/>
        <end position="21"/>
    </location>
</feature>
<dbReference type="InterPro" id="IPR026444">
    <property type="entry name" value="Secre_tail"/>
</dbReference>
<name>A0ABT9B6Y8_9BACT</name>
<comment type="caution">
    <text evidence="3">The sequence shown here is derived from an EMBL/GenBank/DDBJ whole genome shotgun (WGS) entry which is preliminary data.</text>
</comment>
<dbReference type="Proteomes" id="UP001176429">
    <property type="component" value="Unassembled WGS sequence"/>
</dbReference>
<keyword evidence="1" id="KW-0732">Signal</keyword>
<dbReference type="Gene3D" id="2.130.10.10">
    <property type="entry name" value="YVTN repeat-like/Quinoprotein amine dehydrogenase"/>
    <property type="match status" value="1"/>
</dbReference>
<keyword evidence="4" id="KW-1185">Reference proteome</keyword>
<dbReference type="InterPro" id="IPR036278">
    <property type="entry name" value="Sialidase_sf"/>
</dbReference>
<dbReference type="CDD" id="cd15482">
    <property type="entry name" value="Sialidase_non-viral"/>
    <property type="match status" value="1"/>
</dbReference>
<evidence type="ECO:0000313" key="4">
    <source>
        <dbReference type="Proteomes" id="UP001176429"/>
    </source>
</evidence>
<evidence type="ECO:0000256" key="1">
    <source>
        <dbReference type="SAM" id="SignalP"/>
    </source>
</evidence>
<organism evidence="3 4">
    <name type="scientific">Hymenobacter aranciens</name>
    <dbReference type="NCBI Taxonomy" id="3063996"/>
    <lineage>
        <taxon>Bacteria</taxon>
        <taxon>Pseudomonadati</taxon>
        <taxon>Bacteroidota</taxon>
        <taxon>Cytophagia</taxon>
        <taxon>Cytophagales</taxon>
        <taxon>Hymenobacteraceae</taxon>
        <taxon>Hymenobacter</taxon>
    </lineage>
</organism>
<proteinExistence type="predicted"/>
<dbReference type="Gene3D" id="2.60.40.3080">
    <property type="match status" value="1"/>
</dbReference>
<feature type="chain" id="PRO_5045449059" evidence="1">
    <location>
        <begin position="22"/>
        <end position="495"/>
    </location>
</feature>
<sequence>MKKTLLSLGLLGLALSGQAQYLPRWETINPLTTSETPPGTGVASIHTMTPTTMWATAYDGSGTTAGPTDSYIRTNSAVAPAGVNLVYGPVARRSDPGFQTSNIFGLSEQVALASTFAPSGPGGEILRTVDGGANWARVTTAANFAAPDGFNNLVHMFPDGLHGVSFGDANPNTGIGSPYEVLLTSDGGLTWTRNTNSGLATIADPGEYGLTRSFHGRGNTIWIGAGQQAPPTGGPGGNSRMFRSTDFGLTWQTATVPFAGPPVDITFKSDSEGLCMNTESNGTNITRVNLARTTDGGLTWTSVTPTGRLYYFGLDAAQGKFISFGRFLNGTTNLLADRGYSYSTDGINWIDVQTQCQFISMDVLDANAQGYGGMFTTNTDGDGGVFKTLLPGGALDGVVTGTRNNSAAVQKALSVYPNPSNSGIFTVQLNSGLKANTAVRVTDALGRTVYNRTLNSASSVNTSAVMLDLSAQKAGLYTLEVRTAEGTAQQKLVIE</sequence>
<evidence type="ECO:0000313" key="3">
    <source>
        <dbReference type="EMBL" id="MDO7873980.1"/>
    </source>
</evidence>
<protein>
    <submittedName>
        <fullName evidence="3">T9SS type A sorting domain-containing protein</fullName>
    </submittedName>
</protein>
<feature type="domain" description="Secretion system C-terminal sorting" evidence="2">
    <location>
        <begin position="415"/>
        <end position="494"/>
    </location>
</feature>
<reference evidence="3" key="1">
    <citation type="submission" date="2023-07" db="EMBL/GenBank/DDBJ databases">
        <authorList>
            <person name="Kim M.K."/>
        </authorList>
    </citation>
    <scope>NUCLEOTIDE SEQUENCE</scope>
    <source>
        <strain evidence="3">ASUV-10-1</strain>
    </source>
</reference>